<dbReference type="Pfam" id="PF20493">
    <property type="entry name" value="WD-like_fungi"/>
    <property type="match status" value="1"/>
</dbReference>
<accession>A0AAD6UUF3</accession>
<feature type="domain" description="WD-like" evidence="1">
    <location>
        <begin position="57"/>
        <end position="171"/>
    </location>
</feature>
<proteinExistence type="predicted"/>
<organism evidence="2 3">
    <name type="scientific">Mycena pura</name>
    <dbReference type="NCBI Taxonomy" id="153505"/>
    <lineage>
        <taxon>Eukaryota</taxon>
        <taxon>Fungi</taxon>
        <taxon>Dikarya</taxon>
        <taxon>Basidiomycota</taxon>
        <taxon>Agaricomycotina</taxon>
        <taxon>Agaricomycetes</taxon>
        <taxon>Agaricomycetidae</taxon>
        <taxon>Agaricales</taxon>
        <taxon>Marasmiineae</taxon>
        <taxon>Mycenaceae</taxon>
        <taxon>Mycena</taxon>
    </lineage>
</organism>
<evidence type="ECO:0000313" key="2">
    <source>
        <dbReference type="EMBL" id="KAJ7192362.1"/>
    </source>
</evidence>
<name>A0AAD6UUF3_9AGAR</name>
<reference evidence="2" key="1">
    <citation type="submission" date="2023-03" db="EMBL/GenBank/DDBJ databases">
        <title>Massive genome expansion in bonnet fungi (Mycena s.s.) driven by repeated elements and novel gene families across ecological guilds.</title>
        <authorList>
            <consortium name="Lawrence Berkeley National Laboratory"/>
            <person name="Harder C.B."/>
            <person name="Miyauchi S."/>
            <person name="Viragh M."/>
            <person name="Kuo A."/>
            <person name="Thoen E."/>
            <person name="Andreopoulos B."/>
            <person name="Lu D."/>
            <person name="Skrede I."/>
            <person name="Drula E."/>
            <person name="Henrissat B."/>
            <person name="Morin E."/>
            <person name="Kohler A."/>
            <person name="Barry K."/>
            <person name="LaButti K."/>
            <person name="Morin E."/>
            <person name="Salamov A."/>
            <person name="Lipzen A."/>
            <person name="Mereny Z."/>
            <person name="Hegedus B."/>
            <person name="Baldrian P."/>
            <person name="Stursova M."/>
            <person name="Weitz H."/>
            <person name="Taylor A."/>
            <person name="Grigoriev I.V."/>
            <person name="Nagy L.G."/>
            <person name="Martin F."/>
            <person name="Kauserud H."/>
        </authorList>
    </citation>
    <scope>NUCLEOTIDE SEQUENCE</scope>
    <source>
        <strain evidence="2">9144</strain>
    </source>
</reference>
<keyword evidence="3" id="KW-1185">Reference proteome</keyword>
<dbReference type="Proteomes" id="UP001219525">
    <property type="component" value="Unassembled WGS sequence"/>
</dbReference>
<evidence type="ECO:0000313" key="3">
    <source>
        <dbReference type="Proteomes" id="UP001219525"/>
    </source>
</evidence>
<sequence>MESWLTSIDPHSGATDEDKAKALMSVAFAKPYDPADMDMASDVQALLDTVAGNSGNNTSKAADRRDSSFIVSNRHIVLWHTCAAVFSCLSGTSCSFNLTVSKAPRSQCQSQGGQNCCISWSTTTVQVGFFSTTWTACNQEVTDDGDTSASCEGKSTTQGGDVCLSNRATGCT</sequence>
<comment type="caution">
    <text evidence="2">The sequence shown here is derived from an EMBL/GenBank/DDBJ whole genome shotgun (WGS) entry which is preliminary data.</text>
</comment>
<protein>
    <recommendedName>
        <fullName evidence="1">WD-like domain-containing protein</fullName>
    </recommendedName>
</protein>
<dbReference type="AlphaFoldDB" id="A0AAD6UUF3"/>
<evidence type="ECO:0000259" key="1">
    <source>
        <dbReference type="Pfam" id="PF20493"/>
    </source>
</evidence>
<gene>
    <name evidence="2" type="ORF">GGX14DRAFT_480238</name>
</gene>
<dbReference type="EMBL" id="JARJCW010000121">
    <property type="protein sequence ID" value="KAJ7192362.1"/>
    <property type="molecule type" value="Genomic_DNA"/>
</dbReference>
<dbReference type="InterPro" id="IPR046925">
    <property type="entry name" value="WD-like_fungi"/>
</dbReference>